<accession>A0A023G2K1</accession>
<dbReference type="EMBL" id="GBBM01007531">
    <property type="protein sequence ID" value="JAC27887.1"/>
    <property type="molecule type" value="mRNA"/>
</dbReference>
<evidence type="ECO:0000313" key="2">
    <source>
        <dbReference type="EMBL" id="JAC27887.1"/>
    </source>
</evidence>
<proteinExistence type="evidence at transcript level"/>
<reference evidence="2" key="1">
    <citation type="submission" date="2014-03" db="EMBL/GenBank/DDBJ databases">
        <title>The sialotranscriptome of Amblyomma triste, Amblyomma parvum and Amblyomma cajennense ticks, uncovered by 454-based RNA-seq.</title>
        <authorList>
            <person name="Garcia G.R."/>
            <person name="Gardinassi L.G."/>
            <person name="Ribeiro J.M."/>
            <person name="Anatriello E."/>
            <person name="Ferreira B.R."/>
            <person name="Moreira H.N."/>
            <person name="Mafra C."/>
            <person name="Olegario M.M."/>
            <person name="Szabo P.J."/>
            <person name="Miranda-Santos I.K."/>
            <person name="Maruyama S.R."/>
        </authorList>
    </citation>
    <scope>NUCLEOTIDE SEQUENCE</scope>
    <source>
        <strain evidence="2">Mato Grasso do Sul</strain>
        <tissue evidence="2">Salivary glands</tissue>
    </source>
</reference>
<evidence type="ECO:0000256" key="1">
    <source>
        <dbReference type="SAM" id="SignalP"/>
    </source>
</evidence>
<feature type="signal peptide" evidence="1">
    <location>
        <begin position="1"/>
        <end position="26"/>
    </location>
</feature>
<feature type="chain" id="PRO_5001516654" evidence="1">
    <location>
        <begin position="27"/>
        <end position="141"/>
    </location>
</feature>
<keyword evidence="1" id="KW-0732">Signal</keyword>
<dbReference type="AlphaFoldDB" id="A0A023G2K1"/>
<name>A0A023G2K1_AMBTT</name>
<protein>
    <submittedName>
        <fullName evidence="2">Putative secreted protein</fullName>
    </submittedName>
</protein>
<sequence>MGFTGGGNTTLIFISIQCWLVPMKRAELDASSWRCMGRTRDRDIKSVGSCHSYGFPFADCCNTHRCRRCTVRTSSLNKRVASFVLYSILVLPMPTLNLRFTLLFSCHCTIKPKLQVSDSAVTCFFWCGSLFEQHRNHTALQ</sequence>
<organism evidence="2">
    <name type="scientific">Amblyomma triste</name>
    <name type="common">Neotropical tick</name>
    <dbReference type="NCBI Taxonomy" id="251400"/>
    <lineage>
        <taxon>Eukaryota</taxon>
        <taxon>Metazoa</taxon>
        <taxon>Ecdysozoa</taxon>
        <taxon>Arthropoda</taxon>
        <taxon>Chelicerata</taxon>
        <taxon>Arachnida</taxon>
        <taxon>Acari</taxon>
        <taxon>Parasitiformes</taxon>
        <taxon>Ixodida</taxon>
        <taxon>Ixodoidea</taxon>
        <taxon>Ixodidae</taxon>
        <taxon>Amblyomminae</taxon>
        <taxon>Amblyomma</taxon>
    </lineage>
</organism>